<evidence type="ECO:0000313" key="3">
    <source>
        <dbReference type="Proteomes" id="UP000194798"/>
    </source>
</evidence>
<feature type="transmembrane region" description="Helical" evidence="1">
    <location>
        <begin position="7"/>
        <end position="29"/>
    </location>
</feature>
<dbReference type="Pfam" id="PF04186">
    <property type="entry name" value="FxsA"/>
    <property type="match status" value="1"/>
</dbReference>
<proteinExistence type="predicted"/>
<reference evidence="2 3" key="1">
    <citation type="submission" date="2016-12" db="EMBL/GenBank/DDBJ databases">
        <title>Thioflexothrix psekupsii D3 genome sequencing and assembly.</title>
        <authorList>
            <person name="Fomenkov A."/>
            <person name="Vincze T."/>
            <person name="Grabovich M."/>
            <person name="Anton B.P."/>
            <person name="Dubinina G."/>
            <person name="Orlova M."/>
            <person name="Belousova E."/>
            <person name="Roberts R.J."/>
        </authorList>
    </citation>
    <scope>NUCLEOTIDE SEQUENCE [LARGE SCALE GENOMIC DNA]</scope>
    <source>
        <strain evidence="2">D3</strain>
    </source>
</reference>
<dbReference type="EMBL" id="MSLT01000006">
    <property type="protein sequence ID" value="OUD15685.1"/>
    <property type="molecule type" value="Genomic_DNA"/>
</dbReference>
<dbReference type="InterPro" id="IPR007313">
    <property type="entry name" value="FxsA"/>
</dbReference>
<dbReference type="Proteomes" id="UP000194798">
    <property type="component" value="Unassembled WGS sequence"/>
</dbReference>
<dbReference type="GO" id="GO:0016020">
    <property type="term" value="C:membrane"/>
    <property type="evidence" value="ECO:0007669"/>
    <property type="project" value="InterPro"/>
</dbReference>
<keyword evidence="3" id="KW-1185">Reference proteome</keyword>
<dbReference type="PANTHER" id="PTHR35335">
    <property type="entry name" value="UPF0716 PROTEIN FXSA"/>
    <property type="match status" value="1"/>
</dbReference>
<dbReference type="PANTHER" id="PTHR35335:SF1">
    <property type="entry name" value="UPF0716 PROTEIN FXSA"/>
    <property type="match status" value="1"/>
</dbReference>
<gene>
    <name evidence="2" type="ORF">TPSD3_03995</name>
</gene>
<dbReference type="NCBIfam" id="NF008528">
    <property type="entry name" value="PRK11463.1-2"/>
    <property type="match status" value="1"/>
</dbReference>
<sequence length="151" mass="16698">MSLFQRLLLLFIVVPIVEIYLLISVGKVIGGLPTIGLVILTAVLGAYLLRIQGLATVRKLQRQLEAGQNPEDSLLEGILLLVGGVLLLTPGFFTDALGLFCLLPSTRIFLVRQLKRQIGANSEFNTAKVYPHSTQNKSHEVIEGDYRREKD</sequence>
<keyword evidence="1" id="KW-0472">Membrane</keyword>
<dbReference type="RefSeq" id="WP_086487284.1">
    <property type="nucleotide sequence ID" value="NZ_MSLT01000006.1"/>
</dbReference>
<evidence type="ECO:0000256" key="1">
    <source>
        <dbReference type="SAM" id="Phobius"/>
    </source>
</evidence>
<evidence type="ECO:0000313" key="2">
    <source>
        <dbReference type="EMBL" id="OUD15685.1"/>
    </source>
</evidence>
<accession>A0A251XCP1</accession>
<feature type="transmembrane region" description="Helical" evidence="1">
    <location>
        <begin position="78"/>
        <end position="100"/>
    </location>
</feature>
<dbReference type="OrthoDB" id="9792788at2"/>
<organism evidence="2 3">
    <name type="scientific">Thioflexithrix psekupsensis</name>
    <dbReference type="NCBI Taxonomy" id="1570016"/>
    <lineage>
        <taxon>Bacteria</taxon>
        <taxon>Pseudomonadati</taxon>
        <taxon>Pseudomonadota</taxon>
        <taxon>Gammaproteobacteria</taxon>
        <taxon>Thiotrichales</taxon>
        <taxon>Thioflexithrix</taxon>
    </lineage>
</organism>
<feature type="transmembrane region" description="Helical" evidence="1">
    <location>
        <begin position="35"/>
        <end position="57"/>
    </location>
</feature>
<evidence type="ECO:0008006" key="4">
    <source>
        <dbReference type="Google" id="ProtNLM"/>
    </source>
</evidence>
<dbReference type="AlphaFoldDB" id="A0A251XCP1"/>
<keyword evidence="1" id="KW-0812">Transmembrane</keyword>
<comment type="caution">
    <text evidence="2">The sequence shown here is derived from an EMBL/GenBank/DDBJ whole genome shotgun (WGS) entry which is preliminary data.</text>
</comment>
<protein>
    <recommendedName>
        <fullName evidence="4">Exlusion protein FxsA</fullName>
    </recommendedName>
</protein>
<keyword evidence="1" id="KW-1133">Transmembrane helix</keyword>
<name>A0A251XCP1_9GAMM</name>